<proteinExistence type="predicted"/>
<dbReference type="EMBL" id="CP165625">
    <property type="protein sequence ID" value="XDU95541.1"/>
    <property type="molecule type" value="Genomic_DNA"/>
</dbReference>
<dbReference type="SMART" id="SM00089">
    <property type="entry name" value="PKD"/>
    <property type="match status" value="1"/>
</dbReference>
<dbReference type="InterPro" id="IPR035986">
    <property type="entry name" value="PKD_dom_sf"/>
</dbReference>
<feature type="signal peptide" evidence="1">
    <location>
        <begin position="1"/>
        <end position="30"/>
    </location>
</feature>
<dbReference type="InterPro" id="IPR022409">
    <property type="entry name" value="PKD/Chitinase_dom"/>
</dbReference>
<evidence type="ECO:0000313" key="3">
    <source>
        <dbReference type="EMBL" id="XDU95541.1"/>
    </source>
</evidence>
<sequence length="287" mass="30171">MKLKIVLNRGVYLMFALATLCSLNSCQPDAVGVGNGLTDANVDASFTVTPVEGASNKFTLSAQKANVIASKWDIGEGTFSGKMIETVFFPDAGTYTVTHTAIGKGGAMNATTKDIVVATSDPVAGNIIQGGKFQSATDHDKWTILKISDSGTSWSFNEGSATVKGGGWNQQGIYQAVQVQANKDYKIDMKVFGSGAINTWFEVYVSKTPPVQNTDYSADGRRMGLSTWDGCATAVFSGKLSTVGCVGSGNTVRFTEAGTVYLLIKCGGENIGTTGISITNVEMRGSN</sequence>
<feature type="domain" description="PKD" evidence="2">
    <location>
        <begin position="71"/>
        <end position="117"/>
    </location>
</feature>
<dbReference type="Gene3D" id="2.60.40.10">
    <property type="entry name" value="Immunoglobulins"/>
    <property type="match status" value="1"/>
</dbReference>
<dbReference type="AlphaFoldDB" id="A0AB39W2K0"/>
<evidence type="ECO:0000259" key="2">
    <source>
        <dbReference type="PROSITE" id="PS50093"/>
    </source>
</evidence>
<dbReference type="SUPFAM" id="SSF49299">
    <property type="entry name" value="PKD domain"/>
    <property type="match status" value="1"/>
</dbReference>
<dbReference type="PROSITE" id="PS50093">
    <property type="entry name" value="PKD"/>
    <property type="match status" value="1"/>
</dbReference>
<dbReference type="InterPro" id="IPR013783">
    <property type="entry name" value="Ig-like_fold"/>
</dbReference>
<reference evidence="3" key="1">
    <citation type="submission" date="2024-07" db="EMBL/GenBank/DDBJ databases">
        <authorList>
            <person name="Biller S.J."/>
        </authorList>
    </citation>
    <scope>NUCLEOTIDE SEQUENCE</scope>
    <source>
        <strain evidence="3">WC2409</strain>
    </source>
</reference>
<gene>
    <name evidence="3" type="ORF">AB3G34_00130</name>
</gene>
<protein>
    <submittedName>
        <fullName evidence="3">PKD domain-containing protein</fullName>
    </submittedName>
</protein>
<accession>A0AB39W2K0</accession>
<dbReference type="Pfam" id="PF00801">
    <property type="entry name" value="PKD"/>
    <property type="match status" value="1"/>
</dbReference>
<name>A0AB39W2K0_9FLAO</name>
<evidence type="ECO:0000256" key="1">
    <source>
        <dbReference type="SAM" id="SignalP"/>
    </source>
</evidence>
<dbReference type="CDD" id="cd00146">
    <property type="entry name" value="PKD"/>
    <property type="match status" value="1"/>
</dbReference>
<keyword evidence="1" id="KW-0732">Signal</keyword>
<organism evidence="3">
    <name type="scientific">Flavobacterium sp. WC2409</name>
    <dbReference type="NCBI Taxonomy" id="3234139"/>
    <lineage>
        <taxon>Bacteria</taxon>
        <taxon>Pseudomonadati</taxon>
        <taxon>Bacteroidota</taxon>
        <taxon>Flavobacteriia</taxon>
        <taxon>Flavobacteriales</taxon>
        <taxon>Flavobacteriaceae</taxon>
        <taxon>Flavobacterium</taxon>
    </lineage>
</organism>
<dbReference type="RefSeq" id="WP_367773441.1">
    <property type="nucleotide sequence ID" value="NZ_CP165625.1"/>
</dbReference>
<dbReference type="InterPro" id="IPR000601">
    <property type="entry name" value="PKD_dom"/>
</dbReference>
<feature type="chain" id="PRO_5044257031" evidence="1">
    <location>
        <begin position="31"/>
        <end position="287"/>
    </location>
</feature>